<proteinExistence type="predicted"/>
<dbReference type="RefSeq" id="WP_006976610.1">
    <property type="nucleotide sequence ID" value="NZ_ABCS01000142.1"/>
</dbReference>
<comment type="caution">
    <text evidence="1">The sequence shown here is derived from an EMBL/GenBank/DDBJ whole genome shotgun (WGS) entry which is preliminary data.</text>
</comment>
<dbReference type="STRING" id="391625.PPSIR1_14720"/>
<evidence type="ECO:0000313" key="2">
    <source>
        <dbReference type="Proteomes" id="UP000005801"/>
    </source>
</evidence>
<organism evidence="1 2">
    <name type="scientific">Plesiocystis pacifica SIR-1</name>
    <dbReference type="NCBI Taxonomy" id="391625"/>
    <lineage>
        <taxon>Bacteria</taxon>
        <taxon>Pseudomonadati</taxon>
        <taxon>Myxococcota</taxon>
        <taxon>Polyangia</taxon>
        <taxon>Nannocystales</taxon>
        <taxon>Nannocystaceae</taxon>
        <taxon>Plesiocystis</taxon>
    </lineage>
</organism>
<gene>
    <name evidence="1" type="ORF">PPSIR1_14720</name>
</gene>
<sequence length="198" mass="20583">MNAVAYAPQPEGPDGLFPALLDGLREFRARVEGTDVDPEGEGEGEVGRFRTRLVQVQGHSGLIPDVIRATLDALVEILAWLRDAILNLDVWLAQADALFAVIELLGAGLQGLGEAMGAVDWPEDLPVEGSDFEVVGEVGGALTDFSDLVPPSVIPSGSTLAAIVTETEALVGAAVEDGDPPTTGSLQALIQLLDAPPP</sequence>
<protein>
    <submittedName>
        <fullName evidence="1">Uncharacterized protein</fullName>
    </submittedName>
</protein>
<dbReference type="EMBL" id="ABCS01000142">
    <property type="protein sequence ID" value="EDM74219.1"/>
    <property type="molecule type" value="Genomic_DNA"/>
</dbReference>
<dbReference type="AlphaFoldDB" id="A6GIS4"/>
<name>A6GIS4_9BACT</name>
<keyword evidence="2" id="KW-1185">Reference proteome</keyword>
<reference evidence="1 2" key="1">
    <citation type="submission" date="2007-06" db="EMBL/GenBank/DDBJ databases">
        <authorList>
            <person name="Shimkets L."/>
            <person name="Ferriera S."/>
            <person name="Johnson J."/>
            <person name="Kravitz S."/>
            <person name="Beeson K."/>
            <person name="Sutton G."/>
            <person name="Rogers Y.-H."/>
            <person name="Friedman R."/>
            <person name="Frazier M."/>
            <person name="Venter J.C."/>
        </authorList>
    </citation>
    <scope>NUCLEOTIDE SEQUENCE [LARGE SCALE GENOMIC DNA]</scope>
    <source>
        <strain evidence="1 2">SIR-1</strain>
    </source>
</reference>
<accession>A6GIS4</accession>
<evidence type="ECO:0000313" key="1">
    <source>
        <dbReference type="EMBL" id="EDM74219.1"/>
    </source>
</evidence>
<dbReference type="Proteomes" id="UP000005801">
    <property type="component" value="Unassembled WGS sequence"/>
</dbReference>